<dbReference type="Proteomes" id="UP000236232">
    <property type="component" value="Unassembled WGS sequence"/>
</dbReference>
<evidence type="ECO:0000313" key="2">
    <source>
        <dbReference type="EMBL" id="PNQ90956.1"/>
    </source>
</evidence>
<gene>
    <name evidence="2" type="ORF">CCU68_19300</name>
</gene>
<feature type="compositionally biased region" description="Polar residues" evidence="1">
    <location>
        <begin position="108"/>
        <end position="117"/>
    </location>
</feature>
<protein>
    <submittedName>
        <fullName evidence="2">Uncharacterized protein</fullName>
    </submittedName>
</protein>
<feature type="region of interest" description="Disordered" evidence="1">
    <location>
        <begin position="88"/>
        <end position="117"/>
    </location>
</feature>
<dbReference type="EMBL" id="POWE01000111">
    <property type="protein sequence ID" value="PNQ90956.1"/>
    <property type="molecule type" value="Genomic_DNA"/>
</dbReference>
<name>A0ABX4Y2C3_9PSED</name>
<sequence length="117" mass="11799">MGTIVTNPVGAGLPAMTMPAAPPLSRASPLPQDGGLTTDCRPAWRLASDDDASCAAAFAGKPAPTGWGLATDCRPAWNLVGAGLPAMTMPAPPPLSRASPLPQDGGSPRTSVQPWTL</sequence>
<organism evidence="2 3">
    <name type="scientific">Pseudomonas gingeri NCPPB 3146 = LMG 5327</name>
    <dbReference type="NCBI Taxonomy" id="707248"/>
    <lineage>
        <taxon>Bacteria</taxon>
        <taxon>Pseudomonadati</taxon>
        <taxon>Pseudomonadota</taxon>
        <taxon>Gammaproteobacteria</taxon>
        <taxon>Pseudomonadales</taxon>
        <taxon>Pseudomonadaceae</taxon>
        <taxon>Pseudomonas</taxon>
    </lineage>
</organism>
<keyword evidence="3" id="KW-1185">Reference proteome</keyword>
<evidence type="ECO:0000313" key="3">
    <source>
        <dbReference type="Proteomes" id="UP000236232"/>
    </source>
</evidence>
<accession>A0ABX4Y2C3</accession>
<evidence type="ECO:0000256" key="1">
    <source>
        <dbReference type="SAM" id="MobiDB-lite"/>
    </source>
</evidence>
<comment type="caution">
    <text evidence="2">The sequence shown here is derived from an EMBL/GenBank/DDBJ whole genome shotgun (WGS) entry which is preliminary data.</text>
</comment>
<reference evidence="2 3" key="1">
    <citation type="submission" date="2018-01" db="EMBL/GenBank/DDBJ databases">
        <title>Draft Genome Sequence of Pseudomonas gingeri NCPPB 3146 (LMG 5327), a White Line Reaction Producer.</title>
        <authorList>
            <person name="Rokni-Zadeh H."/>
            <person name="Bahrami T."/>
            <person name="Zarvandi S."/>
            <person name="Changi-Ashtiani M."/>
            <person name="De Mot R."/>
        </authorList>
    </citation>
    <scope>NUCLEOTIDE SEQUENCE [LARGE SCALE GENOMIC DNA]</scope>
    <source>
        <strain evidence="3">NCPPB 3146 \ LMG 5327</strain>
    </source>
</reference>
<proteinExistence type="predicted"/>